<reference evidence="2 3" key="1">
    <citation type="submission" date="2019-03" db="EMBL/GenBank/DDBJ databases">
        <title>Genomic Encyclopedia of Type Strains, Phase IV (KMG-IV): sequencing the most valuable type-strain genomes for metagenomic binning, comparative biology and taxonomic classification.</title>
        <authorList>
            <person name="Goeker M."/>
        </authorList>
    </citation>
    <scope>NUCLEOTIDE SEQUENCE [LARGE SCALE GENOMIC DNA]</scope>
    <source>
        <strain evidence="2 3">DSM 28697</strain>
    </source>
</reference>
<dbReference type="InterPro" id="IPR027417">
    <property type="entry name" value="P-loop_NTPase"/>
</dbReference>
<dbReference type="RefSeq" id="WP_133579079.1">
    <property type="nucleotide sequence ID" value="NZ_SNYJ01000002.1"/>
</dbReference>
<dbReference type="SUPFAM" id="SSF52540">
    <property type="entry name" value="P-loop containing nucleoside triphosphate hydrolases"/>
    <property type="match status" value="1"/>
</dbReference>
<dbReference type="InterPro" id="IPR050678">
    <property type="entry name" value="DNA_Partitioning_ATPase"/>
</dbReference>
<sequence length="372" mass="42433">MEVKRSLTLAIADSDQEYLQSIGQFLRSSEEYKRYQVKFFSNEERLAAYLTSRTKTDVVLSSSDIHIDDELLEKNIRYHAVLSDQPDENTIFKYQPLPQMFRKLVNQYYARNRPIAGAMTGEGKTQVLTVASASGGTGKSTLAVLLASTMASQQYDVLYLSLEEFHLTKMFFQSDEDIDSSPVFYYAKAKPELLDESFENYVVTDDATGVHFFQLADQGSDIRELTAKDTEVFIDAILASEQFDFVIIDGDGSLQDRMVGAFKKSHYILQVLTNDIRSYEKTKQFLEEVQVLTEDPGIDRKIGFIINKFLGEDIDAFEPYGIDIQARFPYVPEWKLVTEAEQLYNSALFMDQVRELFKLMTTVRSNDKVASG</sequence>
<dbReference type="Gene3D" id="3.40.50.300">
    <property type="entry name" value="P-loop containing nucleotide triphosphate hydrolases"/>
    <property type="match status" value="1"/>
</dbReference>
<accession>A0A4R6UAV8</accession>
<dbReference type="OrthoDB" id="3035369at2"/>
<dbReference type="InterPro" id="IPR002586">
    <property type="entry name" value="CobQ/CobB/MinD/ParA_Nub-bd_dom"/>
</dbReference>
<name>A0A4R6UAV8_9BACI</name>
<dbReference type="EMBL" id="SNYJ01000002">
    <property type="protein sequence ID" value="TDQ42193.1"/>
    <property type="molecule type" value="Genomic_DNA"/>
</dbReference>
<keyword evidence="3" id="KW-1185">Reference proteome</keyword>
<feature type="domain" description="CobQ/CobB/MinD/ParA nucleotide binding" evidence="1">
    <location>
        <begin position="128"/>
        <end position="313"/>
    </location>
</feature>
<comment type="caution">
    <text evidence="2">The sequence shown here is derived from an EMBL/GenBank/DDBJ whole genome shotgun (WGS) entry which is preliminary data.</text>
</comment>
<dbReference type="PANTHER" id="PTHR13696:SF99">
    <property type="entry name" value="COBYRINIC ACID AC-DIAMIDE SYNTHASE"/>
    <property type="match status" value="1"/>
</dbReference>
<dbReference type="Proteomes" id="UP000295632">
    <property type="component" value="Unassembled WGS sequence"/>
</dbReference>
<organism evidence="2 3">
    <name type="scientific">Aureibacillus halotolerans</name>
    <dbReference type="NCBI Taxonomy" id="1508390"/>
    <lineage>
        <taxon>Bacteria</taxon>
        <taxon>Bacillati</taxon>
        <taxon>Bacillota</taxon>
        <taxon>Bacilli</taxon>
        <taxon>Bacillales</taxon>
        <taxon>Bacillaceae</taxon>
        <taxon>Aureibacillus</taxon>
    </lineage>
</organism>
<gene>
    <name evidence="2" type="ORF">EV213_102224</name>
</gene>
<evidence type="ECO:0000259" key="1">
    <source>
        <dbReference type="Pfam" id="PF01656"/>
    </source>
</evidence>
<dbReference type="AlphaFoldDB" id="A0A4R6UAV8"/>
<dbReference type="PANTHER" id="PTHR13696">
    <property type="entry name" value="P-LOOP CONTAINING NUCLEOSIDE TRIPHOSPHATE HYDROLASE"/>
    <property type="match status" value="1"/>
</dbReference>
<protein>
    <submittedName>
        <fullName evidence="2">Cellulose biosynthesis protein BcsQ</fullName>
    </submittedName>
</protein>
<dbReference type="Gene3D" id="3.40.50.10850">
    <property type="entry name" value="Ntrc-like two-domain protein"/>
    <property type="match status" value="1"/>
</dbReference>
<evidence type="ECO:0000313" key="3">
    <source>
        <dbReference type="Proteomes" id="UP000295632"/>
    </source>
</evidence>
<dbReference type="Pfam" id="PF01656">
    <property type="entry name" value="CbiA"/>
    <property type="match status" value="1"/>
</dbReference>
<evidence type="ECO:0000313" key="2">
    <source>
        <dbReference type="EMBL" id="TDQ42193.1"/>
    </source>
</evidence>
<proteinExistence type="predicted"/>